<protein>
    <submittedName>
        <fullName evidence="2">Uncharacterized protein</fullName>
    </submittedName>
</protein>
<keyword evidence="3" id="KW-1185">Reference proteome</keyword>
<evidence type="ECO:0000313" key="3">
    <source>
        <dbReference type="Proteomes" id="UP000270094"/>
    </source>
</evidence>
<reference evidence="2 3" key="1">
    <citation type="submission" date="2018-11" db="EMBL/GenBank/DDBJ databases">
        <authorList>
            <consortium name="Pathogen Informatics"/>
        </authorList>
    </citation>
    <scope>NUCLEOTIDE SEQUENCE [LARGE SCALE GENOMIC DNA]</scope>
</reference>
<keyword evidence="1" id="KW-0472">Membrane</keyword>
<keyword evidence="1" id="KW-1133">Transmembrane helix</keyword>
<keyword evidence="1" id="KW-0812">Transmembrane</keyword>
<sequence>MHHTAVTRCAWGGASGGFLLPAQRTHMSVFDRVSIFGLLTITTTIFGEYWIYGTT</sequence>
<dbReference type="EMBL" id="UYYB01143704">
    <property type="protein sequence ID" value="VDM85681.1"/>
    <property type="molecule type" value="Genomic_DNA"/>
</dbReference>
<proteinExistence type="predicted"/>
<organism evidence="2 3">
    <name type="scientific">Strongylus vulgaris</name>
    <name type="common">Blood worm</name>
    <dbReference type="NCBI Taxonomy" id="40348"/>
    <lineage>
        <taxon>Eukaryota</taxon>
        <taxon>Metazoa</taxon>
        <taxon>Ecdysozoa</taxon>
        <taxon>Nematoda</taxon>
        <taxon>Chromadorea</taxon>
        <taxon>Rhabditida</taxon>
        <taxon>Rhabditina</taxon>
        <taxon>Rhabditomorpha</taxon>
        <taxon>Strongyloidea</taxon>
        <taxon>Strongylidae</taxon>
        <taxon>Strongylus</taxon>
    </lineage>
</organism>
<gene>
    <name evidence="2" type="ORF">SVUK_LOCUS20679</name>
</gene>
<dbReference type="Proteomes" id="UP000270094">
    <property type="component" value="Unassembled WGS sequence"/>
</dbReference>
<name>A0A3P7JIY5_STRVU</name>
<evidence type="ECO:0000313" key="2">
    <source>
        <dbReference type="EMBL" id="VDM85681.1"/>
    </source>
</evidence>
<accession>A0A3P7JIY5</accession>
<dbReference type="AlphaFoldDB" id="A0A3P7JIY5"/>
<feature type="transmembrane region" description="Helical" evidence="1">
    <location>
        <begin position="33"/>
        <end position="52"/>
    </location>
</feature>
<evidence type="ECO:0000256" key="1">
    <source>
        <dbReference type="SAM" id="Phobius"/>
    </source>
</evidence>